<gene>
    <name evidence="5" type="ORF">HMH01_09975</name>
</gene>
<reference evidence="5 6" key="1">
    <citation type="submission" date="2020-05" db="EMBL/GenBank/DDBJ databases">
        <title>Gimesia benthica sp. nov., a novel planctomycete isolated from a deep-sea water sample of the Northwest Indian Ocean.</title>
        <authorList>
            <person name="Wang J."/>
            <person name="Ruan C."/>
            <person name="Song L."/>
            <person name="Zhu Y."/>
            <person name="Li A."/>
            <person name="Zheng X."/>
            <person name="Wang L."/>
            <person name="Lu Z."/>
            <person name="Huang Y."/>
            <person name="Du W."/>
            <person name="Zhou Y."/>
            <person name="Huang L."/>
            <person name="Dai X."/>
        </authorList>
    </citation>
    <scope>NUCLEOTIDE SEQUENCE [LARGE SCALE GENOMIC DNA]</scope>
    <source>
        <strain evidence="5 6">YYQ-30</strain>
    </source>
</reference>
<keyword evidence="5" id="KW-0413">Isomerase</keyword>
<name>A0A849L3H2_9RHOB</name>
<dbReference type="Gene3D" id="3.90.226.10">
    <property type="entry name" value="2-enoyl-CoA Hydratase, Chain A, domain 1"/>
    <property type="match status" value="1"/>
</dbReference>
<keyword evidence="6" id="KW-1185">Reference proteome</keyword>
<dbReference type="NCBIfam" id="NF004127">
    <property type="entry name" value="PRK05617.1"/>
    <property type="match status" value="1"/>
</dbReference>
<organism evidence="5 6">
    <name type="scientific">Halovulum dunhuangense</name>
    <dbReference type="NCBI Taxonomy" id="1505036"/>
    <lineage>
        <taxon>Bacteria</taxon>
        <taxon>Pseudomonadati</taxon>
        <taxon>Pseudomonadota</taxon>
        <taxon>Alphaproteobacteria</taxon>
        <taxon>Rhodobacterales</taxon>
        <taxon>Paracoccaceae</taxon>
        <taxon>Halovulum</taxon>
    </lineage>
</organism>
<dbReference type="AlphaFoldDB" id="A0A849L3H2"/>
<proteinExistence type="predicted"/>
<dbReference type="PANTHER" id="PTHR43176">
    <property type="entry name" value="3-HYDROXYISOBUTYRYL-COA HYDROLASE-RELATED"/>
    <property type="match status" value="1"/>
</dbReference>
<evidence type="ECO:0000313" key="6">
    <source>
        <dbReference type="Proteomes" id="UP000572377"/>
    </source>
</evidence>
<accession>A0A849L3H2</accession>
<evidence type="ECO:0000256" key="2">
    <source>
        <dbReference type="ARBA" id="ARBA00011915"/>
    </source>
</evidence>
<dbReference type="EMBL" id="JABFBC010000001">
    <property type="protein sequence ID" value="NNU80764.1"/>
    <property type="molecule type" value="Genomic_DNA"/>
</dbReference>
<comment type="catalytic activity">
    <reaction evidence="1">
        <text>3-hydroxy-2-methylpropanoyl-CoA + H2O = 3-hydroxy-2-methylpropanoate + CoA + H(+)</text>
        <dbReference type="Rhea" id="RHEA:20888"/>
        <dbReference type="ChEBI" id="CHEBI:11805"/>
        <dbReference type="ChEBI" id="CHEBI:15377"/>
        <dbReference type="ChEBI" id="CHEBI:15378"/>
        <dbReference type="ChEBI" id="CHEBI:57287"/>
        <dbReference type="ChEBI" id="CHEBI:57340"/>
        <dbReference type="EC" id="3.1.2.4"/>
    </reaction>
</comment>
<dbReference type="SUPFAM" id="SSF52096">
    <property type="entry name" value="ClpP/crotonase"/>
    <property type="match status" value="1"/>
</dbReference>
<dbReference type="GO" id="GO:0003860">
    <property type="term" value="F:3-hydroxyisobutyryl-CoA hydrolase activity"/>
    <property type="evidence" value="ECO:0007669"/>
    <property type="project" value="UniProtKB-EC"/>
</dbReference>
<dbReference type="InterPro" id="IPR045004">
    <property type="entry name" value="ECH_dom"/>
</dbReference>
<dbReference type="GO" id="GO:0005829">
    <property type="term" value="C:cytosol"/>
    <property type="evidence" value="ECO:0007669"/>
    <property type="project" value="TreeGrafter"/>
</dbReference>
<dbReference type="GO" id="GO:0016853">
    <property type="term" value="F:isomerase activity"/>
    <property type="evidence" value="ECO:0007669"/>
    <property type="project" value="UniProtKB-KW"/>
</dbReference>
<dbReference type="GO" id="GO:0006574">
    <property type="term" value="P:L-valine catabolic process"/>
    <property type="evidence" value="ECO:0007669"/>
    <property type="project" value="TreeGrafter"/>
</dbReference>
<evidence type="ECO:0000259" key="4">
    <source>
        <dbReference type="Pfam" id="PF16113"/>
    </source>
</evidence>
<dbReference type="EC" id="3.1.2.4" evidence="2"/>
<evidence type="ECO:0000256" key="3">
    <source>
        <dbReference type="ARBA" id="ARBA00022801"/>
    </source>
</evidence>
<dbReference type="InterPro" id="IPR029045">
    <property type="entry name" value="ClpP/crotonase-like_dom_sf"/>
</dbReference>
<dbReference type="RefSeq" id="WP_171324838.1">
    <property type="nucleotide sequence ID" value="NZ_JABFBC010000001.1"/>
</dbReference>
<dbReference type="PANTHER" id="PTHR43176:SF3">
    <property type="entry name" value="3-HYDROXYISOBUTYRYL-COA HYDROLASE, MITOCHONDRIAL"/>
    <property type="match status" value="1"/>
</dbReference>
<keyword evidence="3" id="KW-0378">Hydrolase</keyword>
<evidence type="ECO:0000256" key="1">
    <source>
        <dbReference type="ARBA" id="ARBA00001709"/>
    </source>
</evidence>
<protein>
    <recommendedName>
        <fullName evidence="2">3-hydroxyisobutyryl-CoA hydrolase</fullName>
        <ecNumber evidence="2">3.1.2.4</ecNumber>
    </recommendedName>
</protein>
<dbReference type="Pfam" id="PF16113">
    <property type="entry name" value="ECH_2"/>
    <property type="match status" value="1"/>
</dbReference>
<dbReference type="Proteomes" id="UP000572377">
    <property type="component" value="Unassembled WGS sequence"/>
</dbReference>
<dbReference type="InterPro" id="IPR032259">
    <property type="entry name" value="HIBYL-CoA-H"/>
</dbReference>
<sequence>MSDIRIRKSGRIGHVTLNRPKALNALNIGMVHALSAALDEWATDDDIACVLIDAEGARAFCAGGDLQYMYETGSRGDFEPGRRFFRDEYALNARIADFPKPYVALMQGYTMGGGVGLGCHGSHRIVGESTRMSMPECTIGLVPDVGGSLLLAHAPGRLGEYLGLSGARMDASDALAAGFADHFIPEARWSELREALIETGDPSVIATLAQDPPDGRLMQDRDWIDAHFAGATLSDIWAALDADDKGRALRDSMARLCPISMACTVELIHRVRPFGHIRAALEMEYRFTHRAAEKGDLLEGIRAQIIDKDRTPRWSHPGPDAVPPEEVSAMLGTLGPDALRL</sequence>
<feature type="domain" description="Enoyl-CoA hydratase/isomerase" evidence="4">
    <location>
        <begin position="12"/>
        <end position="330"/>
    </location>
</feature>
<evidence type="ECO:0000313" key="5">
    <source>
        <dbReference type="EMBL" id="NNU80764.1"/>
    </source>
</evidence>
<comment type="caution">
    <text evidence="5">The sequence shown here is derived from an EMBL/GenBank/DDBJ whole genome shotgun (WGS) entry which is preliminary data.</text>
</comment>
<dbReference type="CDD" id="cd06558">
    <property type="entry name" value="crotonase-like"/>
    <property type="match status" value="1"/>
</dbReference>